<evidence type="ECO:0000313" key="2">
    <source>
        <dbReference type="Proteomes" id="UP001500689"/>
    </source>
</evidence>
<sequence>MIAMRTEPSSTGETHAEDGCPVCPHARDAHDPIASRFCAATAAGELPRGCACASGTRETRKEV</sequence>
<organism evidence="1 2">
    <name type="scientific">Amycolatopsis ultiminotia</name>
    <dbReference type="NCBI Taxonomy" id="543629"/>
    <lineage>
        <taxon>Bacteria</taxon>
        <taxon>Bacillati</taxon>
        <taxon>Actinomycetota</taxon>
        <taxon>Actinomycetes</taxon>
        <taxon>Pseudonocardiales</taxon>
        <taxon>Pseudonocardiaceae</taxon>
        <taxon>Amycolatopsis</taxon>
    </lineage>
</organism>
<accession>A0ABP6UYY0</accession>
<gene>
    <name evidence="1" type="ORF">GCM10022222_05620</name>
</gene>
<dbReference type="Proteomes" id="UP001500689">
    <property type="component" value="Unassembled WGS sequence"/>
</dbReference>
<dbReference type="NCBIfam" id="NF038206">
    <property type="entry name" value="RGCVC_fam"/>
    <property type="match status" value="1"/>
</dbReference>
<evidence type="ECO:0000313" key="1">
    <source>
        <dbReference type="EMBL" id="GAA3525598.1"/>
    </source>
</evidence>
<name>A0ABP6UYY0_9PSEU</name>
<protein>
    <submittedName>
        <fullName evidence="1">Uncharacterized protein</fullName>
    </submittedName>
</protein>
<dbReference type="RefSeq" id="WP_344854882.1">
    <property type="nucleotide sequence ID" value="NZ_BAAAZN010000001.1"/>
</dbReference>
<reference evidence="2" key="1">
    <citation type="journal article" date="2019" name="Int. J. Syst. Evol. Microbiol.">
        <title>The Global Catalogue of Microorganisms (GCM) 10K type strain sequencing project: providing services to taxonomists for standard genome sequencing and annotation.</title>
        <authorList>
            <consortium name="The Broad Institute Genomics Platform"/>
            <consortium name="The Broad Institute Genome Sequencing Center for Infectious Disease"/>
            <person name="Wu L."/>
            <person name="Ma J."/>
        </authorList>
    </citation>
    <scope>NUCLEOTIDE SEQUENCE [LARGE SCALE GENOMIC DNA]</scope>
    <source>
        <strain evidence="2">JCM 16898</strain>
    </source>
</reference>
<proteinExistence type="predicted"/>
<comment type="caution">
    <text evidence="1">The sequence shown here is derived from an EMBL/GenBank/DDBJ whole genome shotgun (WGS) entry which is preliminary data.</text>
</comment>
<keyword evidence="2" id="KW-1185">Reference proteome</keyword>
<dbReference type="EMBL" id="BAAAZN010000001">
    <property type="protein sequence ID" value="GAA3525598.1"/>
    <property type="molecule type" value="Genomic_DNA"/>
</dbReference>